<gene>
    <name evidence="2" type="ORF">H9Q79_15680</name>
</gene>
<sequence>MSELKVLKATNYLNIQGWMVTELHLKGNQLLIYAVIYGFSQDEEGWFHGSRAYIAEWCSIDQRNVTSNLAKLVNDGLILKDARNEDTGLCNRYRINPDRLVFLNNCHENPKGMSLQEEEGTEEPDQSSANNENIRQLNELSHVSEALLEGDDVSSPPLEYERKPLQNEASIPEKGGFQPEETGSRAAGGMMFHQGGVMKHQGRGDETSPDNKDDNKDNNKDFYIPKVSPFLSYPEAPNGRGYIDKKTPHKPDGVKQSPDIPEEQYREQLRNLPKKTIPPIEKQKKIQRALKAAIGYKKIHAAHREDPRELQILEDIVGTLTNEVYMCRSETIRFGRSDNDTRLVQMEFSKLTREQVESVMSNLKCIEKRPRNIISYLLTSLYRSLHSQACQAAVSEYAAKNGHNPPEKQFNHFPQRKYDYKKLEQELFKKQLLEDGEELP</sequence>
<dbReference type="RefSeq" id="WP_249328703.1">
    <property type="nucleotide sequence ID" value="NZ_CP060635.1"/>
</dbReference>
<reference evidence="2 3" key="1">
    <citation type="submission" date="2020-08" db="EMBL/GenBank/DDBJ databases">
        <authorList>
            <person name="Liu C."/>
            <person name="Sun Q."/>
        </authorList>
    </citation>
    <scope>NUCLEOTIDE SEQUENCE [LARGE SCALE GENOMIC DNA]</scope>
    <source>
        <strain evidence="2 3">NSJ-29</strain>
    </source>
</reference>
<dbReference type="EMBL" id="CP060635">
    <property type="protein sequence ID" value="QNM08304.1"/>
    <property type="molecule type" value="Genomic_DNA"/>
</dbReference>
<feature type="region of interest" description="Disordered" evidence="1">
    <location>
        <begin position="111"/>
        <end position="130"/>
    </location>
</feature>
<dbReference type="InterPro" id="IPR036388">
    <property type="entry name" value="WH-like_DNA-bd_sf"/>
</dbReference>
<feature type="compositionally biased region" description="Basic and acidic residues" evidence="1">
    <location>
        <begin position="242"/>
        <end position="253"/>
    </location>
</feature>
<evidence type="ECO:0000313" key="2">
    <source>
        <dbReference type="EMBL" id="QNM08304.1"/>
    </source>
</evidence>
<protein>
    <submittedName>
        <fullName evidence="2">Helix-turn-helix domain-containing protein</fullName>
    </submittedName>
</protein>
<proteinExistence type="predicted"/>
<evidence type="ECO:0000256" key="1">
    <source>
        <dbReference type="SAM" id="MobiDB-lite"/>
    </source>
</evidence>
<dbReference type="KEGG" id="whj:H9Q79_15680"/>
<feature type="compositionally biased region" description="Acidic residues" evidence="1">
    <location>
        <begin position="116"/>
        <end position="125"/>
    </location>
</feature>
<evidence type="ECO:0000313" key="3">
    <source>
        <dbReference type="Proteomes" id="UP000515860"/>
    </source>
</evidence>
<dbReference type="AlphaFoldDB" id="A0A7G9GBX2"/>
<feature type="compositionally biased region" description="Basic and acidic residues" evidence="1">
    <location>
        <begin position="202"/>
        <end position="220"/>
    </location>
</feature>
<dbReference type="Gene3D" id="1.10.10.10">
    <property type="entry name" value="Winged helix-like DNA-binding domain superfamily/Winged helix DNA-binding domain"/>
    <property type="match status" value="1"/>
</dbReference>
<keyword evidence="3" id="KW-1185">Reference proteome</keyword>
<name>A0A7G9GBX2_9FIRM</name>
<feature type="region of interest" description="Disordered" evidence="1">
    <location>
        <begin position="151"/>
        <end position="261"/>
    </location>
</feature>
<accession>A0A7G9GBX2</accession>
<dbReference type="Proteomes" id="UP000515860">
    <property type="component" value="Chromosome"/>
</dbReference>
<organism evidence="2 3">
    <name type="scientific">Wansuia hejianensis</name>
    <dbReference type="NCBI Taxonomy" id="2763667"/>
    <lineage>
        <taxon>Bacteria</taxon>
        <taxon>Bacillati</taxon>
        <taxon>Bacillota</taxon>
        <taxon>Clostridia</taxon>
        <taxon>Lachnospirales</taxon>
        <taxon>Lachnospiraceae</taxon>
        <taxon>Wansuia</taxon>
    </lineage>
</organism>